<feature type="compositionally biased region" description="Polar residues" evidence="1">
    <location>
        <begin position="334"/>
        <end position="354"/>
    </location>
</feature>
<keyword evidence="2" id="KW-1185">Reference proteome</keyword>
<dbReference type="OrthoDB" id="343070at2759"/>
<evidence type="ECO:0000256" key="1">
    <source>
        <dbReference type="SAM" id="MobiDB-lite"/>
    </source>
</evidence>
<gene>
    <name evidence="3" type="primary">tpr.L</name>
</gene>
<dbReference type="GO" id="GO:0017056">
    <property type="term" value="F:structural constituent of nuclear pore"/>
    <property type="evidence" value="ECO:0007669"/>
    <property type="project" value="TreeGrafter"/>
</dbReference>
<feature type="region of interest" description="Disordered" evidence="1">
    <location>
        <begin position="51"/>
        <end position="212"/>
    </location>
</feature>
<dbReference type="GO" id="GO:0005643">
    <property type="term" value="C:nuclear pore"/>
    <property type="evidence" value="ECO:0007669"/>
    <property type="project" value="TreeGrafter"/>
</dbReference>
<organism evidence="2 3">
    <name type="scientific">Xenopus laevis</name>
    <name type="common">African clawed frog</name>
    <dbReference type="NCBI Taxonomy" id="8355"/>
    <lineage>
        <taxon>Eukaryota</taxon>
        <taxon>Metazoa</taxon>
        <taxon>Chordata</taxon>
        <taxon>Craniata</taxon>
        <taxon>Vertebrata</taxon>
        <taxon>Euteleostomi</taxon>
        <taxon>Amphibia</taxon>
        <taxon>Batrachia</taxon>
        <taxon>Anura</taxon>
        <taxon>Pipoidea</taxon>
        <taxon>Pipidae</taxon>
        <taxon>Xenopodinae</taxon>
        <taxon>Xenopus</taxon>
        <taxon>Xenopus</taxon>
    </lineage>
</organism>
<proteinExistence type="predicted"/>
<accession>A0A8J1MYT9</accession>
<evidence type="ECO:0000313" key="3">
    <source>
        <dbReference type="RefSeq" id="XP_041446636.1"/>
    </source>
</evidence>
<dbReference type="GO" id="GO:1901673">
    <property type="term" value="P:regulation of mitotic spindle assembly"/>
    <property type="evidence" value="ECO:0007669"/>
    <property type="project" value="TreeGrafter"/>
</dbReference>
<dbReference type="CTD" id="108714510"/>
<sequence length="450" mass="48763">MLTLHWKDSSPPLVREWHKAMKDQAAMEKAIMVKKGRLDKNTLIWQYWTVNQNTPPFPSRGKRKWGYEEEEQEDDDEDEDDTGIGEGDDSNEETGSADGNEDYEGDDAEGADCTDPDTETEDGMIAVEDNQRAADSQNIGDSGAGTAESTFPQETREQPSSASDRQGPRPPQSPRRQAHPPRLTILAPPQELGPPPAQRIPVPRRQSVGRGLQLTPGVGAMQHFFDEEDRTVPSTPTLVVPHRTDGFAEAIHSPQVAGVPRFRFGPPEDMPQASSSHWDLGQLASQGGLGMYETPLFLAHEEESGGRSVPTTPLQVAAPVSVFAENPAADTSDHASQSVPMVTTSTGNVPTSVDSGAADEGDEVFVEAESEGIGAESTLEMDTQQEEPVQPSEADLPSTSQDPPTVLLLTQAVANQSPEEYGSNHSPVAVHLKDQEVCVLFSQTRLLPYI</sequence>
<evidence type="ECO:0000313" key="2">
    <source>
        <dbReference type="Proteomes" id="UP000186698"/>
    </source>
</evidence>
<feature type="compositionally biased region" description="Polar residues" evidence="1">
    <location>
        <begin position="147"/>
        <end position="164"/>
    </location>
</feature>
<reference evidence="3" key="1">
    <citation type="submission" date="2025-08" db="UniProtKB">
        <authorList>
            <consortium name="RefSeq"/>
        </authorList>
    </citation>
    <scope>IDENTIFICATION</scope>
    <source>
        <strain evidence="3">J_2021</strain>
        <tissue evidence="3">Erythrocytes</tissue>
    </source>
</reference>
<feature type="region of interest" description="Disordered" evidence="1">
    <location>
        <begin position="379"/>
        <end position="403"/>
    </location>
</feature>
<feature type="region of interest" description="Disordered" evidence="1">
    <location>
        <begin position="328"/>
        <end position="358"/>
    </location>
</feature>
<protein>
    <submittedName>
        <fullName evidence="3">Nucleoprotein TPR-like isoform X1</fullName>
    </submittedName>
</protein>
<dbReference type="RefSeq" id="XP_041446636.1">
    <property type="nucleotide sequence ID" value="XM_041590702.1"/>
</dbReference>
<dbReference type="AlphaFoldDB" id="A0A8J1MYT9"/>
<dbReference type="GeneID" id="108714510"/>
<dbReference type="KEGG" id="xla:108714510"/>
<feature type="compositionally biased region" description="Acidic residues" evidence="1">
    <location>
        <begin position="68"/>
        <end position="92"/>
    </location>
</feature>
<dbReference type="PANTHER" id="PTHR18898">
    <property type="entry name" value="NUCLEOPROTEIN TPR-RELATED"/>
    <property type="match status" value="1"/>
</dbReference>
<feature type="compositionally biased region" description="Acidic residues" evidence="1">
    <location>
        <begin position="99"/>
        <end position="122"/>
    </location>
</feature>
<dbReference type="PANTHER" id="PTHR18898:SF2">
    <property type="entry name" value="NUCLEOPROTEIN TPR"/>
    <property type="match status" value="1"/>
</dbReference>
<dbReference type="Proteomes" id="UP000186698">
    <property type="component" value="Chromosome 4L"/>
</dbReference>
<dbReference type="GO" id="GO:0006406">
    <property type="term" value="P:mRNA export from nucleus"/>
    <property type="evidence" value="ECO:0007669"/>
    <property type="project" value="TreeGrafter"/>
</dbReference>
<name>A0A8J1MYT9_XENLA</name>